<dbReference type="AlphaFoldDB" id="A0A3N4LIE9"/>
<feature type="region of interest" description="Disordered" evidence="1">
    <location>
        <begin position="40"/>
        <end position="83"/>
    </location>
</feature>
<name>A0A3N4LIE9_9PEZI</name>
<dbReference type="OrthoDB" id="5336203at2759"/>
<dbReference type="InParanoid" id="A0A3N4LIE9"/>
<dbReference type="EMBL" id="ML121551">
    <property type="protein sequence ID" value="RPB22536.1"/>
    <property type="molecule type" value="Genomic_DNA"/>
</dbReference>
<organism evidence="2 3">
    <name type="scientific">Terfezia boudieri ATCC MYA-4762</name>
    <dbReference type="NCBI Taxonomy" id="1051890"/>
    <lineage>
        <taxon>Eukaryota</taxon>
        <taxon>Fungi</taxon>
        <taxon>Dikarya</taxon>
        <taxon>Ascomycota</taxon>
        <taxon>Pezizomycotina</taxon>
        <taxon>Pezizomycetes</taxon>
        <taxon>Pezizales</taxon>
        <taxon>Pezizaceae</taxon>
        <taxon>Terfezia</taxon>
    </lineage>
</organism>
<evidence type="ECO:0000256" key="1">
    <source>
        <dbReference type="SAM" id="MobiDB-lite"/>
    </source>
</evidence>
<accession>A0A3N4LIE9</accession>
<dbReference type="Proteomes" id="UP000267821">
    <property type="component" value="Unassembled WGS sequence"/>
</dbReference>
<proteinExistence type="predicted"/>
<protein>
    <submittedName>
        <fullName evidence="2">Uncharacterized protein</fullName>
    </submittedName>
</protein>
<gene>
    <name evidence="2" type="ORF">L211DRAFT_850563</name>
</gene>
<feature type="region of interest" description="Disordered" evidence="1">
    <location>
        <begin position="215"/>
        <end position="239"/>
    </location>
</feature>
<evidence type="ECO:0000313" key="3">
    <source>
        <dbReference type="Proteomes" id="UP000267821"/>
    </source>
</evidence>
<sequence>MTTLKCEQTGHFFGYFQEHDIGFTCFECLEEFGSSGQRPWGYSPGGMARDARKRRSLHLPQSPSSDVPQEPAVVSEKDDHGRRRSKPWRCLQTRCKLLACDRCAELLIDPAYVSSTKDRDLSKLQGKRNSVVGCEVTVRAGAATPPEHRKSREIRGSMHEPLLAPVVPPIAVPAGGTLDCDSESDPGGLGMDSLRAKLVYRRAGHAATSALAHFHRDNRPGRPSKPNPIPAQESQEARRTATAIPEHLISTTGPRNQMITVEVDSKEGSDDDMDFMPRSAVRSAAQAATQAMMGVPWRQRAAKTGS</sequence>
<evidence type="ECO:0000313" key="2">
    <source>
        <dbReference type="EMBL" id="RPB22536.1"/>
    </source>
</evidence>
<keyword evidence="3" id="KW-1185">Reference proteome</keyword>
<reference evidence="2 3" key="1">
    <citation type="journal article" date="2018" name="Nat. Ecol. Evol.">
        <title>Pezizomycetes genomes reveal the molecular basis of ectomycorrhizal truffle lifestyle.</title>
        <authorList>
            <person name="Murat C."/>
            <person name="Payen T."/>
            <person name="Noel B."/>
            <person name="Kuo A."/>
            <person name="Morin E."/>
            <person name="Chen J."/>
            <person name="Kohler A."/>
            <person name="Krizsan K."/>
            <person name="Balestrini R."/>
            <person name="Da Silva C."/>
            <person name="Montanini B."/>
            <person name="Hainaut M."/>
            <person name="Levati E."/>
            <person name="Barry K.W."/>
            <person name="Belfiori B."/>
            <person name="Cichocki N."/>
            <person name="Clum A."/>
            <person name="Dockter R.B."/>
            <person name="Fauchery L."/>
            <person name="Guy J."/>
            <person name="Iotti M."/>
            <person name="Le Tacon F."/>
            <person name="Lindquist E.A."/>
            <person name="Lipzen A."/>
            <person name="Malagnac F."/>
            <person name="Mello A."/>
            <person name="Molinier V."/>
            <person name="Miyauchi S."/>
            <person name="Poulain J."/>
            <person name="Riccioni C."/>
            <person name="Rubini A."/>
            <person name="Sitrit Y."/>
            <person name="Splivallo R."/>
            <person name="Traeger S."/>
            <person name="Wang M."/>
            <person name="Zifcakova L."/>
            <person name="Wipf D."/>
            <person name="Zambonelli A."/>
            <person name="Paolocci F."/>
            <person name="Nowrousian M."/>
            <person name="Ottonello S."/>
            <person name="Baldrian P."/>
            <person name="Spatafora J.W."/>
            <person name="Henrissat B."/>
            <person name="Nagy L.G."/>
            <person name="Aury J.M."/>
            <person name="Wincker P."/>
            <person name="Grigoriev I.V."/>
            <person name="Bonfante P."/>
            <person name="Martin F.M."/>
        </authorList>
    </citation>
    <scope>NUCLEOTIDE SEQUENCE [LARGE SCALE GENOMIC DNA]</scope>
    <source>
        <strain evidence="2 3">ATCC MYA-4762</strain>
    </source>
</reference>